<gene>
    <name evidence="6" type="ORF">HZZ10_10380</name>
</gene>
<dbReference type="Proteomes" id="UP000561011">
    <property type="component" value="Unassembled WGS sequence"/>
</dbReference>
<protein>
    <submittedName>
        <fullName evidence="6">Glycosyltransferase</fullName>
    </submittedName>
</protein>
<dbReference type="Pfam" id="PF00534">
    <property type="entry name" value="Glycos_transf_1"/>
    <property type="match status" value="1"/>
</dbReference>
<keyword evidence="2" id="KW-0328">Glycosyltransferase</keyword>
<dbReference type="PANTHER" id="PTHR12526:SF640">
    <property type="entry name" value="COLANIC ACID BIOSYNTHESIS GLYCOSYLTRANSFERASE WCAL-RELATED"/>
    <property type="match status" value="1"/>
</dbReference>
<organism evidence="6 7">
    <name type="scientific">Sanguibacter inulinus</name>
    <dbReference type="NCBI Taxonomy" id="60922"/>
    <lineage>
        <taxon>Bacteria</taxon>
        <taxon>Bacillati</taxon>
        <taxon>Actinomycetota</taxon>
        <taxon>Actinomycetes</taxon>
        <taxon>Micrococcales</taxon>
        <taxon>Sanguibacteraceae</taxon>
        <taxon>Sanguibacter</taxon>
    </lineage>
</organism>
<evidence type="ECO:0000313" key="7">
    <source>
        <dbReference type="Proteomes" id="UP000561011"/>
    </source>
</evidence>
<feature type="domain" description="Glycosyl transferase family 1" evidence="4">
    <location>
        <begin position="193"/>
        <end position="332"/>
    </location>
</feature>
<evidence type="ECO:0000256" key="3">
    <source>
        <dbReference type="ARBA" id="ARBA00022679"/>
    </source>
</evidence>
<name>A0A853EX68_9MICO</name>
<evidence type="ECO:0000256" key="2">
    <source>
        <dbReference type="ARBA" id="ARBA00022676"/>
    </source>
</evidence>
<dbReference type="GO" id="GO:0016757">
    <property type="term" value="F:glycosyltransferase activity"/>
    <property type="evidence" value="ECO:0007669"/>
    <property type="project" value="UniProtKB-KW"/>
</dbReference>
<evidence type="ECO:0000259" key="4">
    <source>
        <dbReference type="Pfam" id="PF00534"/>
    </source>
</evidence>
<dbReference type="PANTHER" id="PTHR12526">
    <property type="entry name" value="GLYCOSYLTRANSFERASE"/>
    <property type="match status" value="1"/>
</dbReference>
<keyword evidence="3 6" id="KW-0808">Transferase</keyword>
<keyword evidence="7" id="KW-1185">Reference proteome</keyword>
<dbReference type="Gene3D" id="3.40.50.2000">
    <property type="entry name" value="Glycogen Phosphorylase B"/>
    <property type="match status" value="2"/>
</dbReference>
<accession>A0A853EX68</accession>
<feature type="domain" description="Glycosyltransferase subfamily 4-like N-terminal" evidence="5">
    <location>
        <begin position="38"/>
        <end position="178"/>
    </location>
</feature>
<evidence type="ECO:0000313" key="6">
    <source>
        <dbReference type="EMBL" id="NYS93923.1"/>
    </source>
</evidence>
<comment type="similarity">
    <text evidence="1">Belongs to the glycosyltransferase group 1 family. Glycosyltransferase 4 subfamily.</text>
</comment>
<evidence type="ECO:0000256" key="1">
    <source>
        <dbReference type="ARBA" id="ARBA00009481"/>
    </source>
</evidence>
<dbReference type="SUPFAM" id="SSF53756">
    <property type="entry name" value="UDP-Glycosyltransferase/glycogen phosphorylase"/>
    <property type="match status" value="1"/>
</dbReference>
<evidence type="ECO:0000259" key="5">
    <source>
        <dbReference type="Pfam" id="PF13439"/>
    </source>
</evidence>
<proteinExistence type="inferred from homology"/>
<dbReference type="Pfam" id="PF13439">
    <property type="entry name" value="Glyco_transf_4"/>
    <property type="match status" value="1"/>
</dbReference>
<dbReference type="InterPro" id="IPR001296">
    <property type="entry name" value="Glyco_trans_1"/>
</dbReference>
<dbReference type="RefSeq" id="WP_179913442.1">
    <property type="nucleotide sequence ID" value="NZ_JACBYE010000022.1"/>
</dbReference>
<dbReference type="EMBL" id="JACBYE010000022">
    <property type="protein sequence ID" value="NYS93923.1"/>
    <property type="molecule type" value="Genomic_DNA"/>
</dbReference>
<sequence>MKILAVTTWFPSDASPTMGTFVDKDVRAIARHDDVEVVHLVAPHLADRSTVEAGGADTVDRDGITVRRFVMSPQRPDQVAAARRALDPMIDRADLVHTMAFPTLLPFTVRRPDRPWVHTEHWSGLTTPSTLPRAWRLALPGLKQLLRRPDVVTAVCDYLARPVRAVRRGPTSLVPCIVPPVDDLAPRRPLEGRPLELVGVGGLVDRKDPLLAVQVVAELGRRGLASRLTWAGSGPLREDVLALAASLGVSDQVTLLGSVDTAGVGAALDAADLFFLPTKADNFCVSAAEALVHGRPVVVGATGGQGEYIEPHVGALVAEQTVDAYASTVQRVAEVTAGLSAEDIAGTIGDRFSAEAVQRGYTDAYALAVQERSR</sequence>
<comment type="caution">
    <text evidence="6">The sequence shown here is derived from an EMBL/GenBank/DDBJ whole genome shotgun (WGS) entry which is preliminary data.</text>
</comment>
<dbReference type="AlphaFoldDB" id="A0A853EX68"/>
<dbReference type="InterPro" id="IPR028098">
    <property type="entry name" value="Glyco_trans_4-like_N"/>
</dbReference>
<reference evidence="6 7" key="1">
    <citation type="submission" date="2020-07" db="EMBL/GenBank/DDBJ databases">
        <title>MOT database genomes.</title>
        <authorList>
            <person name="Joseph S."/>
            <person name="Aduse-Opoku J."/>
            <person name="Hashim A."/>
            <person name="Wade W."/>
            <person name="Curtis M."/>
        </authorList>
    </citation>
    <scope>NUCLEOTIDE SEQUENCE [LARGE SCALE GENOMIC DNA]</scope>
    <source>
        <strain evidence="6 7">DSM 100099</strain>
    </source>
</reference>